<evidence type="ECO:0000313" key="3">
    <source>
        <dbReference type="Proteomes" id="UP001611450"/>
    </source>
</evidence>
<proteinExistence type="predicted"/>
<sequence>MTVIDVSVPTYYDTAQKLADAASQFWAAVDGEWPAMAQATNMAGSYSDGKKWGQSYDTRATEILDLVSRLATAAHGYAVILQQIGYNHECAEWVATVDNNAIPVKPAEPIPPVIVCRIPLPSAGGPGNGLVDEGIGLAEMIGIIVPDGNATTMSNAADTWERTARAAAVAGFPAALDAAATALQTITAPESAYVDEDLRALKTAADTVITAMTDLAQSCREHRQALDELRNNLKIQLESIRDALLTELAINAAVSIASSWITLGASAAIGVAGAAAICARYARPIRVMIEQWQNERRIAQGVKYEQDIQRAVQEVKRLEELRPGGPLKPKVDPARPTLSADDVAVLRQGPSDAQANSLTAALREGRVTPEQQRQIDAFNQALGKLPAHEGPLVRHTTLTDEQLARYVEGQPTTEVGFTSASTKPTGANEFLVQNSNVEYHIVSKTGRDYSQYGTPDEVLFKSGTDFMVRKKTFNPDTGRWLITMAEI</sequence>
<evidence type="ECO:0000313" key="2">
    <source>
        <dbReference type="EMBL" id="MFI2319215.1"/>
    </source>
</evidence>
<evidence type="ECO:0008006" key="4">
    <source>
        <dbReference type="Google" id="ProtNLM"/>
    </source>
</evidence>
<gene>
    <name evidence="2" type="ORF">ACH47G_01885</name>
</gene>
<name>A0ABW7W8A6_9NOCA</name>
<organism evidence="2 3">
    <name type="scientific">Nocardia beijingensis</name>
    <dbReference type="NCBI Taxonomy" id="95162"/>
    <lineage>
        <taxon>Bacteria</taxon>
        <taxon>Bacillati</taxon>
        <taxon>Actinomycetota</taxon>
        <taxon>Actinomycetes</taxon>
        <taxon>Mycobacteriales</taxon>
        <taxon>Nocardiaceae</taxon>
        <taxon>Nocardia</taxon>
    </lineage>
</organism>
<accession>A0ABW7W8A6</accession>
<dbReference type="SUPFAM" id="SSF56399">
    <property type="entry name" value="ADP-ribosylation"/>
    <property type="match status" value="1"/>
</dbReference>
<reference evidence="2 3" key="1">
    <citation type="submission" date="2024-10" db="EMBL/GenBank/DDBJ databases">
        <title>The Natural Products Discovery Center: Release of the First 8490 Sequenced Strains for Exploring Actinobacteria Biosynthetic Diversity.</title>
        <authorList>
            <person name="Kalkreuter E."/>
            <person name="Kautsar S.A."/>
            <person name="Yang D."/>
            <person name="Bader C.D."/>
            <person name="Teijaro C.N."/>
            <person name="Fluegel L."/>
            <person name="Davis C.M."/>
            <person name="Simpson J.R."/>
            <person name="Lauterbach L."/>
            <person name="Steele A.D."/>
            <person name="Gui C."/>
            <person name="Meng S."/>
            <person name="Li G."/>
            <person name="Viehrig K."/>
            <person name="Ye F."/>
            <person name="Su P."/>
            <person name="Kiefer A.F."/>
            <person name="Nichols A."/>
            <person name="Cepeda A.J."/>
            <person name="Yan W."/>
            <person name="Fan B."/>
            <person name="Jiang Y."/>
            <person name="Adhikari A."/>
            <person name="Zheng C.-J."/>
            <person name="Schuster L."/>
            <person name="Cowan T.M."/>
            <person name="Smanski M.J."/>
            <person name="Chevrette M.G."/>
            <person name="De Carvalho L.P.S."/>
            <person name="Shen B."/>
        </authorList>
    </citation>
    <scope>NUCLEOTIDE SEQUENCE [LARGE SCALE GENOMIC DNA]</scope>
    <source>
        <strain evidence="2 3">NPDC019626</strain>
    </source>
</reference>
<feature type="coiled-coil region" evidence="1">
    <location>
        <begin position="212"/>
        <end position="243"/>
    </location>
</feature>
<dbReference type="PROSITE" id="PS51996">
    <property type="entry name" value="TR_MART"/>
    <property type="match status" value="1"/>
</dbReference>
<dbReference type="Proteomes" id="UP001611450">
    <property type="component" value="Unassembled WGS sequence"/>
</dbReference>
<protein>
    <recommendedName>
        <fullName evidence="4">ADP ribosyltransferase domain-containing protein</fullName>
    </recommendedName>
</protein>
<dbReference type="EMBL" id="JBIRXV010000001">
    <property type="protein sequence ID" value="MFI2319215.1"/>
    <property type="molecule type" value="Genomic_DNA"/>
</dbReference>
<dbReference type="RefSeq" id="WP_396945950.1">
    <property type="nucleotide sequence ID" value="NZ_JBIRXV010000001.1"/>
</dbReference>
<evidence type="ECO:0000256" key="1">
    <source>
        <dbReference type="SAM" id="Coils"/>
    </source>
</evidence>
<keyword evidence="1" id="KW-0175">Coiled coil</keyword>
<keyword evidence="3" id="KW-1185">Reference proteome</keyword>
<dbReference type="Gene3D" id="3.90.176.10">
    <property type="entry name" value="Toxin ADP-ribosyltransferase, Chain A, domain 1"/>
    <property type="match status" value="1"/>
</dbReference>
<comment type="caution">
    <text evidence="2">The sequence shown here is derived from an EMBL/GenBank/DDBJ whole genome shotgun (WGS) entry which is preliminary data.</text>
</comment>